<dbReference type="OrthoDB" id="1925699at2759"/>
<dbReference type="GeneTree" id="ENSGT00620000089136"/>
<dbReference type="PANTHER" id="PTHR39244:SF5">
    <property type="entry name" value="NATTERIN-3-LIKE"/>
    <property type="match status" value="1"/>
</dbReference>
<reference evidence="2" key="2">
    <citation type="submission" date="2025-09" db="UniProtKB">
        <authorList>
            <consortium name="Ensembl"/>
        </authorList>
    </citation>
    <scope>IDENTIFICATION</scope>
</reference>
<keyword evidence="3" id="KW-1185">Reference proteome</keyword>
<dbReference type="Gene3D" id="2.115.10.10">
    <property type="entry name" value="Tachylectin 2"/>
    <property type="match status" value="1"/>
</dbReference>
<reference evidence="2" key="1">
    <citation type="submission" date="2025-08" db="UniProtKB">
        <authorList>
            <consortium name="Ensembl"/>
        </authorList>
    </citation>
    <scope>IDENTIFICATION</scope>
</reference>
<protein>
    <recommendedName>
        <fullName evidence="1">Tachylectin 2 domain-containing protein</fullName>
    </recommendedName>
</protein>
<organism evidence="2 3">
    <name type="scientific">Leptobrachium leishanense</name>
    <name type="common">Leishan spiny toad</name>
    <dbReference type="NCBI Taxonomy" id="445787"/>
    <lineage>
        <taxon>Eukaryota</taxon>
        <taxon>Metazoa</taxon>
        <taxon>Chordata</taxon>
        <taxon>Craniata</taxon>
        <taxon>Vertebrata</taxon>
        <taxon>Euteleostomi</taxon>
        <taxon>Amphibia</taxon>
        <taxon>Batrachia</taxon>
        <taxon>Anura</taxon>
        <taxon>Pelobatoidea</taxon>
        <taxon>Megophryidae</taxon>
        <taxon>Leptobrachium</taxon>
    </lineage>
</organism>
<dbReference type="AlphaFoldDB" id="A0A8C5Q0H0"/>
<dbReference type="Ensembl" id="ENSLLET00000031547.1">
    <property type="protein sequence ID" value="ENSLLEP00000030380.1"/>
    <property type="gene ID" value="ENSLLEG00000019250.1"/>
</dbReference>
<dbReference type="InterPro" id="IPR004991">
    <property type="entry name" value="Aerolysin-like"/>
</dbReference>
<dbReference type="Pfam" id="PF03318">
    <property type="entry name" value="ETX_MTX2"/>
    <property type="match status" value="1"/>
</dbReference>
<dbReference type="SUPFAM" id="SSF56973">
    <property type="entry name" value="Aerolisin/ETX pore-forming domain"/>
    <property type="match status" value="1"/>
</dbReference>
<proteinExistence type="predicted"/>
<dbReference type="PANTHER" id="PTHR39244">
    <property type="entry name" value="NATTERIN-4"/>
    <property type="match status" value="1"/>
</dbReference>
<dbReference type="InterPro" id="IPR036813">
    <property type="entry name" value="Tachylectin2_sf"/>
</dbReference>
<dbReference type="InterPro" id="IPR053237">
    <property type="entry name" value="Natterin_C"/>
</dbReference>
<dbReference type="Proteomes" id="UP000694569">
    <property type="component" value="Unplaced"/>
</dbReference>
<accession>A0A8C5Q0H0</accession>
<dbReference type="Pfam" id="PF14517">
    <property type="entry name" value="Tachylectin"/>
    <property type="match status" value="1"/>
</dbReference>
<evidence type="ECO:0000313" key="3">
    <source>
        <dbReference type="Proteomes" id="UP000694569"/>
    </source>
</evidence>
<name>A0A8C5Q0H0_9ANUR</name>
<feature type="domain" description="Tachylectin 2" evidence="1">
    <location>
        <begin position="16"/>
        <end position="235"/>
    </location>
</feature>
<dbReference type="Gene3D" id="2.170.15.10">
    <property type="entry name" value="Proaerolysin, chain A, domain 3"/>
    <property type="match status" value="1"/>
</dbReference>
<dbReference type="SUPFAM" id="SSF50934">
    <property type="entry name" value="Tachylectin-2"/>
    <property type="match status" value="1"/>
</dbReference>
<evidence type="ECO:0000259" key="1">
    <source>
        <dbReference type="Pfam" id="PF14517"/>
    </source>
</evidence>
<evidence type="ECO:0000313" key="2">
    <source>
        <dbReference type="Ensembl" id="ENSLLEP00000030380.1"/>
    </source>
</evidence>
<sequence length="414" mass="46044">MDTPDAILFVVKDYIAKAGLPPKNMQDNFDVRSTVLGKMNAVTKIVFNPVGDLYAVRGIELYRGSMPSSSNQDWFSTAKRVGKTDWDKYKCVFFDPQGVLYAATKNGELYKGPAPSNENVSWLYGEATKVGTGGWNLFDALFFDLKGILYGVTDNDKLVMRSPPTKPDDDWLSSSTTIGNSGWRVLSHFIAVSPDHDLWCVDSRNGSIYKGPIPTKDDPNYQKKAVQLGWGYNAYPFMSFTLDKIMEGIVSFEFLPDVGKILSQNVEVVQSQIYNNKSSSPLKHTFTVSKSMTETSTFSQEHGFTLAIGAEMTFNAGIPLIAEIGLKISVNASTTHTWNFTKENTTQITLHTSTEVAVPPMKCIRMLASITKAEMDVPFTAVIRTRFGYTSTIKGTWKGATHYNLMVTQEDYKC</sequence>
<dbReference type="InterPro" id="IPR023294">
    <property type="entry name" value="Tachylectin2"/>
</dbReference>